<dbReference type="InterPro" id="IPR029044">
    <property type="entry name" value="Nucleotide-diphossugar_trans"/>
</dbReference>
<reference evidence="5 6" key="1">
    <citation type="submission" date="2019-02" db="EMBL/GenBank/DDBJ databases">
        <title>Halonotius sp. a new haloqrchaeon isolated from saline water.</title>
        <authorList>
            <person name="Duran-Viseras A."/>
            <person name="Sanchez-Porro C."/>
            <person name="Ventosa A."/>
        </authorList>
    </citation>
    <scope>NUCLEOTIDE SEQUENCE [LARGE SCALE GENOMIC DNA]</scope>
    <source>
        <strain evidence="5 6">F9-27</strain>
    </source>
</reference>
<dbReference type="RefSeq" id="WP_142443409.1">
    <property type="nucleotide sequence ID" value="NZ_SESI01000002.1"/>
</dbReference>
<dbReference type="OrthoDB" id="15372at2157"/>
<dbReference type="SUPFAM" id="SSF53448">
    <property type="entry name" value="Nucleotide-diphospho-sugar transferases"/>
    <property type="match status" value="1"/>
</dbReference>
<evidence type="ECO:0000259" key="4">
    <source>
        <dbReference type="Pfam" id="PF25087"/>
    </source>
</evidence>
<comment type="similarity">
    <text evidence="1">Belongs to the transferase hexapeptide repeat family.</text>
</comment>
<feature type="domain" description="Nucleotidyl transferase" evidence="3">
    <location>
        <begin position="8"/>
        <end position="238"/>
    </location>
</feature>
<name>A0A544QMY5_9EURY</name>
<dbReference type="InterPro" id="IPR011004">
    <property type="entry name" value="Trimer_LpxA-like_sf"/>
</dbReference>
<evidence type="ECO:0000259" key="3">
    <source>
        <dbReference type="Pfam" id="PF00483"/>
    </source>
</evidence>
<dbReference type="GO" id="GO:0016740">
    <property type="term" value="F:transferase activity"/>
    <property type="evidence" value="ECO:0007669"/>
    <property type="project" value="UniProtKB-KW"/>
</dbReference>
<evidence type="ECO:0000256" key="1">
    <source>
        <dbReference type="ARBA" id="ARBA00007274"/>
    </source>
</evidence>
<dbReference type="Pfam" id="PF25087">
    <property type="entry name" value="GMPPB_C"/>
    <property type="match status" value="1"/>
</dbReference>
<organism evidence="5 6">
    <name type="scientific">Halonotius roseus</name>
    <dbReference type="NCBI Taxonomy" id="2511997"/>
    <lineage>
        <taxon>Archaea</taxon>
        <taxon>Methanobacteriati</taxon>
        <taxon>Methanobacteriota</taxon>
        <taxon>Stenosarchaea group</taxon>
        <taxon>Halobacteria</taxon>
        <taxon>Halobacteriales</taxon>
        <taxon>Haloferacaceae</taxon>
        <taxon>Halonotius</taxon>
    </lineage>
</organism>
<keyword evidence="6" id="KW-1185">Reference proteome</keyword>
<dbReference type="EMBL" id="SESI01000002">
    <property type="protein sequence ID" value="TQQ80287.1"/>
    <property type="molecule type" value="Genomic_DNA"/>
</dbReference>
<evidence type="ECO:0000256" key="2">
    <source>
        <dbReference type="ARBA" id="ARBA00013414"/>
    </source>
</evidence>
<dbReference type="CDD" id="cd04181">
    <property type="entry name" value="NTP_transferase"/>
    <property type="match status" value="1"/>
</dbReference>
<dbReference type="Gene3D" id="3.90.550.10">
    <property type="entry name" value="Spore Coat Polysaccharide Biosynthesis Protein SpsA, Chain A"/>
    <property type="match status" value="1"/>
</dbReference>
<gene>
    <name evidence="5" type="ORF">EWF95_07260</name>
</gene>
<accession>A0A544QMY5</accession>
<evidence type="ECO:0000313" key="6">
    <source>
        <dbReference type="Proteomes" id="UP000315385"/>
    </source>
</evidence>
<comment type="caution">
    <text evidence="5">The sequence shown here is derived from an EMBL/GenBank/DDBJ whole genome shotgun (WGS) entry which is preliminary data.</text>
</comment>
<dbReference type="InterPro" id="IPR050486">
    <property type="entry name" value="Mannose-1P_guanyltransferase"/>
</dbReference>
<protein>
    <recommendedName>
        <fullName evidence="2">Bifunctional protein GlmU</fullName>
    </recommendedName>
</protein>
<keyword evidence="5" id="KW-0808">Transferase</keyword>
<proteinExistence type="inferred from homology"/>
<dbReference type="Pfam" id="PF00483">
    <property type="entry name" value="NTP_transferase"/>
    <property type="match status" value="1"/>
</dbReference>
<dbReference type="Gene3D" id="2.160.10.10">
    <property type="entry name" value="Hexapeptide repeat proteins"/>
    <property type="match status" value="1"/>
</dbReference>
<dbReference type="Proteomes" id="UP000315385">
    <property type="component" value="Unassembled WGS sequence"/>
</dbReference>
<dbReference type="AlphaFoldDB" id="A0A544QMY5"/>
<feature type="domain" description="Mannose-1-phosphate guanyltransferase C-terminal" evidence="4">
    <location>
        <begin position="261"/>
        <end position="327"/>
    </location>
</feature>
<dbReference type="InterPro" id="IPR056729">
    <property type="entry name" value="GMPPB_C"/>
</dbReference>
<dbReference type="SUPFAM" id="SSF51161">
    <property type="entry name" value="Trimeric LpxA-like enzymes"/>
    <property type="match status" value="1"/>
</dbReference>
<dbReference type="InterPro" id="IPR005835">
    <property type="entry name" value="NTP_transferase_dom"/>
</dbReference>
<evidence type="ECO:0000313" key="5">
    <source>
        <dbReference type="EMBL" id="TQQ80287.1"/>
    </source>
</evidence>
<sequence length="391" mass="40060">MSQSTPTAVILAAGEGQRLSPLTNRRPKPMLPVVNKPLLEHVLEAVIDAGIEEIVFVVGYERDRIQTYFGNGDDWDVSIEYAVQENQLGTAHAVQQAESHVDGDFLVLNGDRIIGSDAVADVHAAMDGETDAAMAVTRVPESEAYGVVTLSGDEIVDIIEKPRDELASNIINAGVYGFTPAVFDVIDATPAGPDGEYRLTDVLARVAENGTIRPVRYNGRWLDVSYPWDLLSVTGQLLDQDGGDTAGSVGAGAQIDTAAHLASTAAVGANTVVGRGSTVAANARIGPNATITRSVIFPDATVEAGAVLSDCIVGANATVGANVTAAGGEATVVTDGEIHSDVIFGGLIGDNAAVGGAATIAPGGILGNDVVVGEGAVASGTIPDGVEIRRG</sequence>
<dbReference type="PANTHER" id="PTHR22572">
    <property type="entry name" value="SUGAR-1-PHOSPHATE GUANYL TRANSFERASE"/>
    <property type="match status" value="1"/>
</dbReference>